<reference evidence="1 2" key="1">
    <citation type="submission" date="2013-11" db="EMBL/GenBank/DDBJ databases">
        <title>Opisthorchis viverrini - life in the bile duct.</title>
        <authorList>
            <person name="Young N.D."/>
            <person name="Nagarajan N."/>
            <person name="Lin S.J."/>
            <person name="Korhonen P.K."/>
            <person name="Jex A.R."/>
            <person name="Hall R.S."/>
            <person name="Safavi-Hemami H."/>
            <person name="Kaewkong W."/>
            <person name="Bertrand D."/>
            <person name="Gao S."/>
            <person name="Seet Q."/>
            <person name="Wongkham S."/>
            <person name="Teh B.T."/>
            <person name="Wongkham C."/>
            <person name="Intapan P.M."/>
            <person name="Maleewong W."/>
            <person name="Yang X."/>
            <person name="Hu M."/>
            <person name="Wang Z."/>
            <person name="Hofmann A."/>
            <person name="Sternberg P.W."/>
            <person name="Tan P."/>
            <person name="Wang J."/>
            <person name="Gasser R.B."/>
        </authorList>
    </citation>
    <scope>NUCLEOTIDE SEQUENCE [LARGE SCALE GENOMIC DNA]</scope>
</reference>
<dbReference type="EMBL" id="KL596619">
    <property type="protein sequence ID" value="KER34327.1"/>
    <property type="molecule type" value="Genomic_DNA"/>
</dbReference>
<dbReference type="AlphaFoldDB" id="A0A075A7G4"/>
<keyword evidence="2" id="KW-1185">Reference proteome</keyword>
<evidence type="ECO:0000313" key="2">
    <source>
        <dbReference type="Proteomes" id="UP000054324"/>
    </source>
</evidence>
<sequence length="68" mass="7545">MADGTLIYEDSLFANHSDDTKPGISQADIVDIQMNLFVPANPISASYQPVTPWEHTVKDQEHGYPISQ</sequence>
<dbReference type="CTD" id="20314355"/>
<protein>
    <submittedName>
        <fullName evidence="1">Uncharacterized protein</fullName>
    </submittedName>
</protein>
<dbReference type="KEGG" id="ovi:T265_00167"/>
<organism evidence="1 2">
    <name type="scientific">Opisthorchis viverrini</name>
    <name type="common">Southeast Asian liver fluke</name>
    <dbReference type="NCBI Taxonomy" id="6198"/>
    <lineage>
        <taxon>Eukaryota</taxon>
        <taxon>Metazoa</taxon>
        <taxon>Spiralia</taxon>
        <taxon>Lophotrochozoa</taxon>
        <taxon>Platyhelminthes</taxon>
        <taxon>Trematoda</taxon>
        <taxon>Digenea</taxon>
        <taxon>Opisthorchiida</taxon>
        <taxon>Opisthorchiata</taxon>
        <taxon>Opisthorchiidae</taxon>
        <taxon>Opisthorchis</taxon>
    </lineage>
</organism>
<gene>
    <name evidence="1" type="ORF">T265_00167</name>
</gene>
<name>A0A075A7G4_OPIVI</name>
<evidence type="ECO:0000313" key="1">
    <source>
        <dbReference type="EMBL" id="KER34327.1"/>
    </source>
</evidence>
<dbReference type="GeneID" id="20314355"/>
<dbReference type="RefSeq" id="XP_009162088.1">
    <property type="nucleotide sequence ID" value="XM_009163824.1"/>
</dbReference>
<accession>A0A075A7G4</accession>
<proteinExistence type="predicted"/>
<dbReference type="Proteomes" id="UP000054324">
    <property type="component" value="Unassembled WGS sequence"/>
</dbReference>